<dbReference type="SUPFAM" id="SSF110395">
    <property type="entry name" value="CutC-like"/>
    <property type="match status" value="1"/>
</dbReference>
<dbReference type="PANTHER" id="PTHR12598">
    <property type="entry name" value="COPPER HOMEOSTASIS PROTEIN CUTC"/>
    <property type="match status" value="1"/>
</dbReference>
<comment type="subcellular location">
    <subcellularLocation>
        <location evidence="2">Cytoplasm</location>
    </subcellularLocation>
</comment>
<evidence type="ECO:0000313" key="3">
    <source>
        <dbReference type="EMBL" id="SFC93954.1"/>
    </source>
</evidence>
<keyword evidence="2" id="KW-0963">Cytoplasm</keyword>
<dbReference type="STRING" id="119641.SAMN05421842_11439"/>
<protein>
    <recommendedName>
        <fullName evidence="2">PF03932 family protein CutC</fullName>
    </recommendedName>
</protein>
<dbReference type="GO" id="GO:0005737">
    <property type="term" value="C:cytoplasm"/>
    <property type="evidence" value="ECO:0007669"/>
    <property type="project" value="UniProtKB-SubCell"/>
</dbReference>
<dbReference type="RefSeq" id="WP_090091509.1">
    <property type="nucleotide sequence ID" value="NZ_FOMG01000014.1"/>
</dbReference>
<gene>
    <name evidence="2" type="primary">cutC</name>
    <name evidence="3" type="ORF">SAMN05421842_11439</name>
</gene>
<dbReference type="AlphaFoldDB" id="A0A1I1N8A9"/>
<name>A0A1I1N8A9_9CLOT</name>
<dbReference type="Gene3D" id="3.20.20.380">
    <property type="entry name" value="Copper homeostasis (CutC) domain"/>
    <property type="match status" value="1"/>
</dbReference>
<dbReference type="CDD" id="cd00945">
    <property type="entry name" value="Aldolase_Class_I"/>
    <property type="match status" value="1"/>
</dbReference>
<evidence type="ECO:0000256" key="1">
    <source>
        <dbReference type="ARBA" id="ARBA00007768"/>
    </source>
</evidence>
<dbReference type="PANTHER" id="PTHR12598:SF0">
    <property type="entry name" value="COPPER HOMEOSTASIS PROTEIN CUTC HOMOLOG"/>
    <property type="match status" value="1"/>
</dbReference>
<evidence type="ECO:0000313" key="4">
    <source>
        <dbReference type="Proteomes" id="UP000199263"/>
    </source>
</evidence>
<dbReference type="InterPro" id="IPR005627">
    <property type="entry name" value="CutC-like"/>
</dbReference>
<reference evidence="3 4" key="1">
    <citation type="submission" date="2016-10" db="EMBL/GenBank/DDBJ databases">
        <authorList>
            <person name="de Groot N.N."/>
        </authorList>
    </citation>
    <scope>NUCLEOTIDE SEQUENCE [LARGE SCALE GENOMIC DNA]</scope>
    <source>
        <strain evidence="3 4">DSM 12992</strain>
    </source>
</reference>
<dbReference type="Pfam" id="PF03932">
    <property type="entry name" value="CutC"/>
    <property type="match status" value="1"/>
</dbReference>
<dbReference type="InterPro" id="IPR036822">
    <property type="entry name" value="CutC-like_dom_sf"/>
</dbReference>
<evidence type="ECO:0000256" key="2">
    <source>
        <dbReference type="HAMAP-Rule" id="MF_00795"/>
    </source>
</evidence>
<organism evidence="3 4">
    <name type="scientific">Clostridium uliginosum</name>
    <dbReference type="NCBI Taxonomy" id="119641"/>
    <lineage>
        <taxon>Bacteria</taxon>
        <taxon>Bacillati</taxon>
        <taxon>Bacillota</taxon>
        <taxon>Clostridia</taxon>
        <taxon>Eubacteriales</taxon>
        <taxon>Clostridiaceae</taxon>
        <taxon>Clostridium</taxon>
    </lineage>
</organism>
<keyword evidence="4" id="KW-1185">Reference proteome</keyword>
<sequence length="202" mass="22521">MSIYEVCVGNYNEALRAEKLGANRIELCDNLLEDGTTQSYGTIKRTISNLNIPVMVIIRPRGGNFNYSLEEIEIMKDDIRICKKLGAYGVVIGALKNKCIDIKAVKELVKIAKPMSITFHMAFDEIEDKYKAIDELVDLGVDRILTKGGNENALSGKEMIKSLVEYSNDRISIMPGKGVTKENREFILDFTGAKEIHGSKVV</sequence>
<comment type="caution">
    <text evidence="2">Once thought to be involved in copper homeostasis, experiments in E.coli have shown this is not the case.</text>
</comment>
<comment type="similarity">
    <text evidence="1 2">Belongs to the CutC family.</text>
</comment>
<accession>A0A1I1N8A9</accession>
<dbReference type="EMBL" id="FOMG01000014">
    <property type="protein sequence ID" value="SFC93954.1"/>
    <property type="molecule type" value="Genomic_DNA"/>
</dbReference>
<proteinExistence type="inferred from homology"/>
<dbReference type="GO" id="GO:0005507">
    <property type="term" value="F:copper ion binding"/>
    <property type="evidence" value="ECO:0007669"/>
    <property type="project" value="TreeGrafter"/>
</dbReference>
<dbReference type="OrthoDB" id="9815677at2"/>
<dbReference type="Proteomes" id="UP000199263">
    <property type="component" value="Unassembled WGS sequence"/>
</dbReference>
<dbReference type="HAMAP" id="MF_00795">
    <property type="entry name" value="CutC"/>
    <property type="match status" value="1"/>
</dbReference>